<dbReference type="InterPro" id="IPR014031">
    <property type="entry name" value="Ketoacyl_synth_C"/>
</dbReference>
<dbReference type="InterPro" id="IPR014030">
    <property type="entry name" value="Ketoacyl_synth_N"/>
</dbReference>
<dbReference type="STRING" id="1121457.SAMN02745161_0869"/>
<evidence type="ECO:0000313" key="6">
    <source>
        <dbReference type="Proteomes" id="UP000184694"/>
    </source>
</evidence>
<evidence type="ECO:0000256" key="2">
    <source>
        <dbReference type="ARBA" id="ARBA00022679"/>
    </source>
</evidence>
<dbReference type="PANTHER" id="PTHR11712">
    <property type="entry name" value="POLYKETIDE SYNTHASE-RELATED"/>
    <property type="match status" value="1"/>
</dbReference>
<dbReference type="AlphaFoldDB" id="A0A1N6EBQ1"/>
<dbReference type="GO" id="GO:0004315">
    <property type="term" value="F:3-oxoacyl-[acyl-carrier-protein] synthase activity"/>
    <property type="evidence" value="ECO:0007669"/>
    <property type="project" value="InterPro"/>
</dbReference>
<keyword evidence="2 3" id="KW-0808">Transferase</keyword>
<dbReference type="Pfam" id="PF00109">
    <property type="entry name" value="ketoacyl-synt"/>
    <property type="match status" value="1"/>
</dbReference>
<reference evidence="6" key="1">
    <citation type="submission" date="2016-11" db="EMBL/GenBank/DDBJ databases">
        <authorList>
            <person name="Varghese N."/>
            <person name="Submissions S."/>
        </authorList>
    </citation>
    <scope>NUCLEOTIDE SEQUENCE [LARGE SCALE GENOMIC DNA]</scope>
    <source>
        <strain evidence="6">DSM 17456</strain>
    </source>
</reference>
<gene>
    <name evidence="5" type="ORF">SAMN02745161_0869</name>
</gene>
<sequence length="392" mass="41216">MKCRTSVTGMGILCAAGQGVSAVMDTLYSGARLAAPPKRISCELDVVYPVFEVQNFSPAACSEDSLSVRMLMQVVQEALVQAQLTPQDLVNKRVGVCIGTTTGASLNFADDYFAHKKHGWKSVSQVSSWLHSNPALAVSKYLGLSGPCQTVVNACSSGTDAIGLGMSWLENDVCDIVLAGGVDELSLVSYNGFIRLGVYDSEPCKPFDAGRKGLNLGEGAAMLVLEKRKDAEARGIALQAECAGYGTSADAYHLTAPAPEGDGVKRAIESALEQAGITRDDVDFINVHGTATPDNDRVESRVLTDMFPDTLVSATKGFTGHTLGAAGAIEAVFVIQALLDQKLPASVGFDEPEDGFAVCPVSSETSIVARYGLSESLAFGGNNSVLIFSKEL</sequence>
<dbReference type="GO" id="GO:0006633">
    <property type="term" value="P:fatty acid biosynthetic process"/>
    <property type="evidence" value="ECO:0007669"/>
    <property type="project" value="InterPro"/>
</dbReference>
<dbReference type="CDD" id="cd00834">
    <property type="entry name" value="KAS_I_II"/>
    <property type="match status" value="1"/>
</dbReference>
<dbReference type="InterPro" id="IPR016039">
    <property type="entry name" value="Thiolase-like"/>
</dbReference>
<dbReference type="InterPro" id="IPR000794">
    <property type="entry name" value="Beta-ketoacyl_synthase"/>
</dbReference>
<accession>A0A1N6EBQ1</accession>
<dbReference type="Proteomes" id="UP000184694">
    <property type="component" value="Unassembled WGS sequence"/>
</dbReference>
<comment type="similarity">
    <text evidence="1 3">Belongs to the thiolase-like superfamily. Beta-ketoacyl-ACP synthases family.</text>
</comment>
<evidence type="ECO:0000256" key="3">
    <source>
        <dbReference type="RuleBase" id="RU003694"/>
    </source>
</evidence>
<dbReference type="OrthoDB" id="9808669at2"/>
<dbReference type="SMART" id="SM00825">
    <property type="entry name" value="PKS_KS"/>
    <property type="match status" value="1"/>
</dbReference>
<evidence type="ECO:0000259" key="4">
    <source>
        <dbReference type="PROSITE" id="PS52004"/>
    </source>
</evidence>
<keyword evidence="6" id="KW-1185">Reference proteome</keyword>
<dbReference type="InterPro" id="IPR018201">
    <property type="entry name" value="Ketoacyl_synth_AS"/>
</dbReference>
<dbReference type="RefSeq" id="WP_074215701.1">
    <property type="nucleotide sequence ID" value="NZ_FSRG01000003.1"/>
</dbReference>
<name>A0A1N6EBQ1_9BACT</name>
<dbReference type="PROSITE" id="PS52004">
    <property type="entry name" value="KS3_2"/>
    <property type="match status" value="1"/>
</dbReference>
<dbReference type="PANTHER" id="PTHR11712:SF347">
    <property type="entry name" value="BETA KETOACYL-ACYL CARRIER PROTEIN SYNTHASE"/>
    <property type="match status" value="1"/>
</dbReference>
<dbReference type="PROSITE" id="PS00606">
    <property type="entry name" value="KS3_1"/>
    <property type="match status" value="1"/>
</dbReference>
<dbReference type="EMBL" id="FSRG01000003">
    <property type="protein sequence ID" value="SIN80462.1"/>
    <property type="molecule type" value="Genomic_DNA"/>
</dbReference>
<evidence type="ECO:0000313" key="5">
    <source>
        <dbReference type="EMBL" id="SIN80462.1"/>
    </source>
</evidence>
<evidence type="ECO:0000256" key="1">
    <source>
        <dbReference type="ARBA" id="ARBA00008467"/>
    </source>
</evidence>
<proteinExistence type="inferred from homology"/>
<protein>
    <submittedName>
        <fullName evidence="5">3-oxoacyl-[acyl-carrier-protein] synthase-1</fullName>
    </submittedName>
</protein>
<dbReference type="Gene3D" id="3.40.47.10">
    <property type="match status" value="1"/>
</dbReference>
<feature type="domain" description="Ketosynthase family 3 (KS3)" evidence="4">
    <location>
        <begin position="1"/>
        <end position="390"/>
    </location>
</feature>
<dbReference type="SUPFAM" id="SSF53901">
    <property type="entry name" value="Thiolase-like"/>
    <property type="match status" value="1"/>
</dbReference>
<dbReference type="Pfam" id="PF02801">
    <property type="entry name" value="Ketoacyl-synt_C"/>
    <property type="match status" value="1"/>
</dbReference>
<dbReference type="InterPro" id="IPR020841">
    <property type="entry name" value="PKS_Beta-ketoAc_synthase_dom"/>
</dbReference>
<organism evidence="5 6">
    <name type="scientific">Halodesulfovibrio marinisediminis DSM 17456</name>
    <dbReference type="NCBI Taxonomy" id="1121457"/>
    <lineage>
        <taxon>Bacteria</taxon>
        <taxon>Pseudomonadati</taxon>
        <taxon>Thermodesulfobacteriota</taxon>
        <taxon>Desulfovibrionia</taxon>
        <taxon>Desulfovibrionales</taxon>
        <taxon>Desulfovibrionaceae</taxon>
        <taxon>Halodesulfovibrio</taxon>
    </lineage>
</organism>